<dbReference type="Proteomes" id="UP000053902">
    <property type="component" value="Unassembled WGS sequence"/>
</dbReference>
<keyword evidence="3" id="KW-1185">Reference proteome</keyword>
<dbReference type="SUPFAM" id="SSF159594">
    <property type="entry name" value="XCC0632-like"/>
    <property type="match status" value="1"/>
</dbReference>
<feature type="region of interest" description="Disordered" evidence="1">
    <location>
        <begin position="72"/>
        <end position="91"/>
    </location>
</feature>
<evidence type="ECO:0000313" key="2">
    <source>
        <dbReference type="EMBL" id="CDZ94990.1"/>
    </source>
</evidence>
<reference evidence="2 3" key="1">
    <citation type="submission" date="2014-07" db="EMBL/GenBank/DDBJ databases">
        <authorList>
            <person name="Urmite Genomes Urmite Genomes"/>
        </authorList>
    </citation>
    <scope>NUCLEOTIDE SEQUENCE [LARGE SCALE GENOMIC DNA]</scope>
    <source>
        <strain evidence="2 3">20_BN</strain>
    </source>
</reference>
<evidence type="ECO:0000256" key="1">
    <source>
        <dbReference type="SAM" id="MobiDB-lite"/>
    </source>
</evidence>
<proteinExistence type="predicted"/>
<dbReference type="RefSeq" id="WP_231850779.1">
    <property type="nucleotide sequence ID" value="NZ_CCSF01000001.1"/>
</dbReference>
<protein>
    <submittedName>
        <fullName evidence="2">Lipoprotein</fullName>
    </submittedName>
</protein>
<name>A0A078LUQ4_9PSED</name>
<accession>A0A078LUQ4</accession>
<dbReference type="HOGENOM" id="CLU_2424713_0_0_6"/>
<keyword evidence="2" id="KW-0449">Lipoprotein</keyword>
<organism evidence="2 3">
    <name type="scientific">Pseudomonas saudiphocaensis</name>
    <dbReference type="NCBI Taxonomy" id="1499686"/>
    <lineage>
        <taxon>Bacteria</taxon>
        <taxon>Pseudomonadati</taxon>
        <taxon>Pseudomonadota</taxon>
        <taxon>Gammaproteobacteria</taxon>
        <taxon>Pseudomonadales</taxon>
        <taxon>Pseudomonadaceae</taxon>
        <taxon>Pseudomonas</taxon>
    </lineage>
</organism>
<gene>
    <name evidence="2" type="ORF">BN1079_02321</name>
</gene>
<dbReference type="Gene3D" id="3.40.50.10610">
    <property type="entry name" value="ABC-type transport auxiliary lipoprotein component"/>
    <property type="match status" value="1"/>
</dbReference>
<dbReference type="AlphaFoldDB" id="A0A078LUQ4"/>
<evidence type="ECO:0000313" key="3">
    <source>
        <dbReference type="Proteomes" id="UP000053902"/>
    </source>
</evidence>
<dbReference type="eggNOG" id="COG3218">
    <property type="taxonomic scope" value="Bacteria"/>
</dbReference>
<dbReference type="EMBL" id="CCSF01000001">
    <property type="protein sequence ID" value="CDZ94990.1"/>
    <property type="molecule type" value="Genomic_DNA"/>
</dbReference>
<sequence>MLIRLDARLINQHNHQMLASRRFESRQPSADPSVEKIVEAFGQASERLSRKVLDWSIGQSRALPNLEADHRITGAVKPRHPPHKAHELSRN</sequence>
<dbReference type="STRING" id="1499686.BN1079_02321"/>